<proteinExistence type="predicted"/>
<comment type="caution">
    <text evidence="1">The sequence shown here is derived from an EMBL/GenBank/DDBJ whole genome shotgun (WGS) entry which is preliminary data.</text>
</comment>
<evidence type="ECO:0000313" key="2">
    <source>
        <dbReference type="Proteomes" id="UP000034175"/>
    </source>
</evidence>
<sequence length="98" mass="11496">MRLRFAKDKIADPEKFIRRCGYGKLFDRRTGQTSYVKRLHGDLYPRFHVYIVEKGSELVFNLHLDQRATRYEGVTAHSGEYEGEVVEKEAGRIMTMLI</sequence>
<organism evidence="1 2">
    <name type="scientific">Candidatus Magasanikbacteria bacterium GW2011_GWA2_46_17</name>
    <dbReference type="NCBI Taxonomy" id="1619042"/>
    <lineage>
        <taxon>Bacteria</taxon>
        <taxon>Candidatus Magasanikiibacteriota</taxon>
    </lineage>
</organism>
<dbReference type="Proteomes" id="UP000034175">
    <property type="component" value="Unassembled WGS sequence"/>
</dbReference>
<dbReference type="EMBL" id="LCMA01000001">
    <property type="protein sequence ID" value="KKU27314.1"/>
    <property type="molecule type" value="Genomic_DNA"/>
</dbReference>
<accession>A0A0G1P339</accession>
<reference evidence="1 2" key="1">
    <citation type="journal article" date="2015" name="Nature">
        <title>rRNA introns, odd ribosomes, and small enigmatic genomes across a large radiation of phyla.</title>
        <authorList>
            <person name="Brown C.T."/>
            <person name="Hug L.A."/>
            <person name="Thomas B.C."/>
            <person name="Sharon I."/>
            <person name="Castelle C.J."/>
            <person name="Singh A."/>
            <person name="Wilkins M.J."/>
            <person name="Williams K.H."/>
            <person name="Banfield J.F."/>
        </authorList>
    </citation>
    <scope>NUCLEOTIDE SEQUENCE [LARGE SCALE GENOMIC DNA]</scope>
</reference>
<protein>
    <submittedName>
        <fullName evidence="1">Uncharacterized protein</fullName>
    </submittedName>
</protein>
<gene>
    <name evidence="1" type="ORF">UX39_C0001G0034</name>
</gene>
<name>A0A0G1P339_9BACT</name>
<evidence type="ECO:0000313" key="1">
    <source>
        <dbReference type="EMBL" id="KKU27314.1"/>
    </source>
</evidence>
<dbReference type="AlphaFoldDB" id="A0A0G1P339"/>